<accession>A0A183ACD7</accession>
<keyword evidence="7" id="KW-1185">Reference proteome</keyword>
<feature type="compositionally biased region" description="Polar residues" evidence="5">
    <location>
        <begin position="40"/>
        <end position="52"/>
    </location>
</feature>
<keyword evidence="4" id="KW-0131">Cell cycle</keyword>
<keyword evidence="4" id="KW-0963">Cytoplasm</keyword>
<dbReference type="GO" id="GO:0004864">
    <property type="term" value="F:protein phosphatase inhibitor activity"/>
    <property type="evidence" value="ECO:0007669"/>
    <property type="project" value="UniProtKB-KW"/>
</dbReference>
<comment type="function">
    <text evidence="4">Protein phosphatase inhibitor that specifically inhibits protein phosphatase 2A (PP2A) during mitosis.</text>
</comment>
<dbReference type="GO" id="GO:0005737">
    <property type="term" value="C:cytoplasm"/>
    <property type="evidence" value="ECO:0007669"/>
    <property type="project" value="UniProtKB-SubCell"/>
</dbReference>
<evidence type="ECO:0000256" key="5">
    <source>
        <dbReference type="SAM" id="MobiDB-lite"/>
    </source>
</evidence>
<keyword evidence="2 4" id="KW-0498">Mitosis</keyword>
<gene>
    <name evidence="6" type="ORF">ECPE_LOCUS4622</name>
</gene>
<evidence type="ECO:0000256" key="2">
    <source>
        <dbReference type="ARBA" id="ARBA00022776"/>
    </source>
</evidence>
<feature type="compositionally biased region" description="Polar residues" evidence="5">
    <location>
        <begin position="62"/>
        <end position="73"/>
    </location>
</feature>
<dbReference type="AlphaFoldDB" id="A0A183ACD7"/>
<evidence type="ECO:0000256" key="3">
    <source>
        <dbReference type="ARBA" id="ARBA00023272"/>
    </source>
</evidence>
<feature type="region of interest" description="Disordered" evidence="5">
    <location>
        <begin position="1"/>
        <end position="84"/>
    </location>
</feature>
<evidence type="ECO:0000313" key="8">
    <source>
        <dbReference type="WBParaSite" id="ECPE_0000463401-mRNA-1"/>
    </source>
</evidence>
<dbReference type="WBParaSite" id="ECPE_0000463401-mRNA-1">
    <property type="protein sequence ID" value="ECPE_0000463401-mRNA-1"/>
    <property type="gene ID" value="ECPE_0000463401"/>
</dbReference>
<protein>
    <submittedName>
        <fullName evidence="6 8">Uncharacterized protein</fullName>
    </submittedName>
</protein>
<sequence length="84" mass="9082">MQVKYFDSGDYNMAKTHVTPNAVRDAPTGETIPTPENIPTLRNKNVSPQLTLGSHIAPPTSPARTSLNLSISHAQPHPQPNVSQ</sequence>
<comment type="subcellular location">
    <subcellularLocation>
        <location evidence="4">Cytoplasm</location>
    </subcellularLocation>
</comment>
<reference evidence="8" key="1">
    <citation type="submission" date="2016-06" db="UniProtKB">
        <authorList>
            <consortium name="WormBaseParasite"/>
        </authorList>
    </citation>
    <scope>IDENTIFICATION</scope>
</reference>
<evidence type="ECO:0000313" key="6">
    <source>
        <dbReference type="EMBL" id="VDP73150.1"/>
    </source>
</evidence>
<dbReference type="InterPro" id="IPR006760">
    <property type="entry name" value="Endosulphine"/>
</dbReference>
<dbReference type="EMBL" id="UZAN01041483">
    <property type="protein sequence ID" value="VDP73150.1"/>
    <property type="molecule type" value="Genomic_DNA"/>
</dbReference>
<proteinExistence type="inferred from homology"/>
<dbReference type="GO" id="GO:0051301">
    <property type="term" value="P:cell division"/>
    <property type="evidence" value="ECO:0007669"/>
    <property type="project" value="UniProtKB-KW"/>
</dbReference>
<evidence type="ECO:0000256" key="4">
    <source>
        <dbReference type="RuleBase" id="RU363120"/>
    </source>
</evidence>
<evidence type="ECO:0000313" key="7">
    <source>
        <dbReference type="Proteomes" id="UP000272942"/>
    </source>
</evidence>
<keyword evidence="4" id="KW-0132">Cell division</keyword>
<dbReference type="Pfam" id="PF04667">
    <property type="entry name" value="Endosulfine"/>
    <property type="match status" value="1"/>
</dbReference>
<reference evidence="6 7" key="2">
    <citation type="submission" date="2018-11" db="EMBL/GenBank/DDBJ databases">
        <authorList>
            <consortium name="Pathogen Informatics"/>
        </authorList>
    </citation>
    <scope>NUCLEOTIDE SEQUENCE [LARGE SCALE GENOMIC DNA]</scope>
    <source>
        <strain evidence="6 7">Egypt</strain>
    </source>
</reference>
<keyword evidence="3 4" id="KW-0650">Protein phosphatase inhibitor</keyword>
<name>A0A183ACD7_9TREM</name>
<dbReference type="Proteomes" id="UP000272942">
    <property type="component" value="Unassembled WGS sequence"/>
</dbReference>
<dbReference type="OrthoDB" id="5949865at2759"/>
<organism evidence="8">
    <name type="scientific">Echinostoma caproni</name>
    <dbReference type="NCBI Taxonomy" id="27848"/>
    <lineage>
        <taxon>Eukaryota</taxon>
        <taxon>Metazoa</taxon>
        <taxon>Spiralia</taxon>
        <taxon>Lophotrochozoa</taxon>
        <taxon>Platyhelminthes</taxon>
        <taxon>Trematoda</taxon>
        <taxon>Digenea</taxon>
        <taxon>Plagiorchiida</taxon>
        <taxon>Echinostomata</taxon>
        <taxon>Echinostomatoidea</taxon>
        <taxon>Echinostomatidae</taxon>
        <taxon>Echinostoma</taxon>
    </lineage>
</organism>
<comment type="similarity">
    <text evidence="1 4">Belongs to the endosulfine family.</text>
</comment>
<evidence type="ECO:0000256" key="1">
    <source>
        <dbReference type="ARBA" id="ARBA00010520"/>
    </source>
</evidence>